<dbReference type="EMBL" id="MHIF01000066">
    <property type="protein sequence ID" value="OGY46021.1"/>
    <property type="molecule type" value="Genomic_DNA"/>
</dbReference>
<comment type="caution">
    <text evidence="1">The sequence shown here is derived from an EMBL/GenBank/DDBJ whole genome shotgun (WGS) entry which is preliminary data.</text>
</comment>
<evidence type="ECO:0000313" key="2">
    <source>
        <dbReference type="Proteomes" id="UP000178432"/>
    </source>
</evidence>
<accession>A0A1G1Y1C7</accession>
<protein>
    <submittedName>
        <fullName evidence="1">Uncharacterized protein</fullName>
    </submittedName>
</protein>
<dbReference type="AlphaFoldDB" id="A0A1G1Y1C7"/>
<gene>
    <name evidence="1" type="ORF">A2663_00800</name>
</gene>
<evidence type="ECO:0000313" key="1">
    <source>
        <dbReference type="EMBL" id="OGY46021.1"/>
    </source>
</evidence>
<proteinExistence type="predicted"/>
<sequence length="137" mass="15663">MGYMNKSSKKIAKLIAMSYLTGDCAKRRHYRSKEDFKRAWVRFAALGRAPAANLPPSYIPSMFPKVKGALKNSFFAPIFSKQERLHLALQSEKEHINQGRSGNLIAIIDFGMQRAVLHNDPFKLPLQARQAKYQLRQ</sequence>
<name>A0A1G1Y1C7_9BACT</name>
<organism evidence="1 2">
    <name type="scientific">Candidatus Buchananbacteria bacterium RIFCSPHIGHO2_01_FULL_46_12</name>
    <dbReference type="NCBI Taxonomy" id="1797536"/>
    <lineage>
        <taxon>Bacteria</taxon>
        <taxon>Candidatus Buchananiibacteriota</taxon>
    </lineage>
</organism>
<dbReference type="Proteomes" id="UP000178432">
    <property type="component" value="Unassembled WGS sequence"/>
</dbReference>
<reference evidence="1 2" key="1">
    <citation type="journal article" date="2016" name="Nat. Commun.">
        <title>Thousands of microbial genomes shed light on interconnected biogeochemical processes in an aquifer system.</title>
        <authorList>
            <person name="Anantharaman K."/>
            <person name="Brown C.T."/>
            <person name="Hug L.A."/>
            <person name="Sharon I."/>
            <person name="Castelle C.J."/>
            <person name="Probst A.J."/>
            <person name="Thomas B.C."/>
            <person name="Singh A."/>
            <person name="Wilkins M.J."/>
            <person name="Karaoz U."/>
            <person name="Brodie E.L."/>
            <person name="Williams K.H."/>
            <person name="Hubbard S.S."/>
            <person name="Banfield J.F."/>
        </authorList>
    </citation>
    <scope>NUCLEOTIDE SEQUENCE [LARGE SCALE GENOMIC DNA]</scope>
</reference>